<reference evidence="7" key="1">
    <citation type="submission" date="2021-08" db="EMBL/GenBank/DDBJ databases">
        <title>WGS assembly of Ceratopteris richardii.</title>
        <authorList>
            <person name="Marchant D.B."/>
            <person name="Chen G."/>
            <person name="Jenkins J."/>
            <person name="Shu S."/>
            <person name="Leebens-Mack J."/>
            <person name="Grimwood J."/>
            <person name="Schmutz J."/>
            <person name="Soltis P."/>
            <person name="Soltis D."/>
            <person name="Chen Z.-H."/>
        </authorList>
    </citation>
    <scope>NUCLEOTIDE SEQUENCE</scope>
    <source>
        <strain evidence="7">Whitten #5841</strain>
        <tissue evidence="7">Leaf</tissue>
    </source>
</reference>
<dbReference type="Pfam" id="PF13087">
    <property type="entry name" value="AAA_12"/>
    <property type="match status" value="1"/>
</dbReference>
<organism evidence="7 8">
    <name type="scientific">Ceratopteris richardii</name>
    <name type="common">Triangle waterfern</name>
    <dbReference type="NCBI Taxonomy" id="49495"/>
    <lineage>
        <taxon>Eukaryota</taxon>
        <taxon>Viridiplantae</taxon>
        <taxon>Streptophyta</taxon>
        <taxon>Embryophyta</taxon>
        <taxon>Tracheophyta</taxon>
        <taxon>Polypodiopsida</taxon>
        <taxon>Polypodiidae</taxon>
        <taxon>Polypodiales</taxon>
        <taxon>Pteridineae</taxon>
        <taxon>Pteridaceae</taxon>
        <taxon>Parkerioideae</taxon>
        <taxon>Ceratopteris</taxon>
    </lineage>
</organism>
<keyword evidence="4" id="KW-0863">Zinc-finger</keyword>
<keyword evidence="3" id="KW-0677">Repeat</keyword>
<feature type="domain" description="NF-X1-type" evidence="6">
    <location>
        <begin position="928"/>
        <end position="948"/>
    </location>
</feature>
<dbReference type="SUPFAM" id="SSF52540">
    <property type="entry name" value="P-loop containing nucleoside triphosphate hydrolases"/>
    <property type="match status" value="1"/>
</dbReference>
<evidence type="ECO:0000259" key="6">
    <source>
        <dbReference type="SMART" id="SM00438"/>
    </source>
</evidence>
<keyword evidence="8" id="KW-1185">Reference proteome</keyword>
<dbReference type="InterPro" id="IPR027417">
    <property type="entry name" value="P-loop_NTPase"/>
</dbReference>
<dbReference type="Proteomes" id="UP000825935">
    <property type="component" value="Chromosome 4"/>
</dbReference>
<keyword evidence="1" id="KW-0934">Plastid</keyword>
<evidence type="ECO:0000256" key="5">
    <source>
        <dbReference type="ARBA" id="ARBA00022833"/>
    </source>
</evidence>
<gene>
    <name evidence="7" type="ORF">KP509_04G006300</name>
</gene>
<feature type="domain" description="NF-X1-type" evidence="6">
    <location>
        <begin position="1096"/>
        <end position="1113"/>
    </location>
</feature>
<dbReference type="InterPro" id="IPR047187">
    <property type="entry name" value="SF1_C_Upf1"/>
</dbReference>
<protein>
    <recommendedName>
        <fullName evidence="6">NF-X1-type domain-containing protein</fullName>
    </recommendedName>
</protein>
<dbReference type="EMBL" id="CM035409">
    <property type="protein sequence ID" value="KAH7438219.1"/>
    <property type="molecule type" value="Genomic_DNA"/>
</dbReference>
<evidence type="ECO:0000256" key="4">
    <source>
        <dbReference type="ARBA" id="ARBA00022771"/>
    </source>
</evidence>
<dbReference type="InterPro" id="IPR057373">
    <property type="entry name" value="ZNFX1"/>
</dbReference>
<dbReference type="EMBL" id="CM035409">
    <property type="protein sequence ID" value="KAH7438217.1"/>
    <property type="molecule type" value="Genomic_DNA"/>
</dbReference>
<name>A0A8T2V1V8_CERRI</name>
<keyword evidence="2" id="KW-0479">Metal-binding</keyword>
<sequence length="1279" mass="146831">MQAALHFAPQQEGSDFGSSGLVSDHCRCWEQEDFRNLSIIPTKEDLFHRSRSQHSRELPINKVRGERYNSALDYIATHFFLLREDCMQALCQGIQALSQNKQPPDRCDLQVYKEAELSFICCGKFGIEYCLYFPHNRHTFNNAVKCLMEGSLLCLSNDGFQTFLWAIVSRNRKALEDGGYLQVRWLDDIGDGKLDYNRRYTVLESPPAFFEAYCHVLVNLQKMDIPSLPFGEHLVFLECQVAPPDYLGPKNDVYDLSCVFPETVSENGLCTFPVLQKWPEWESTLDPSQIEAVKHGITKRLALIQGPPGTGKTFVGTRIVKVLLNNLWRPRLEPSWQDHDWNASPERKRIKLEDNMRMDGPLLVLCYTNQALDQFLEGVIEFEENLIRYGGRSTSSKLAHCTAKQRIKEAKQGILCSIWKLHRKLCHQSDRLRRDIHTCSRIMQLNYVTFESLRTVATPEQLESLYFCGHNPQILELWLQGMDRQSVYKLIEKESSENLTSDIDKFSGTDQGLVLNDGDILTPENFNMEEPYLWTLDRSSRIVLHTEWLKRIKATAKEKLNALVDQYQIVCARKAVVNEEIQHYVLQDARVVGMTTTAAARCHSVLMRLKPKVIIVEEAAEILEGHVVACLTPYTEHLILIGDHLQLRPLVAVNKLAIDHNLDVSLFERLVSGGVEHVTLRCQRRMRPCISRLLHSIYPTLTDHKSVFGCKNVEGVMKNVFFLDHRSYERHALGSKSIVNREESLFVVELYLYILKQGVYKPSDITILTMYRAQMQLIKDELHERAEVHCLPASLLKELFETSTHIACVDDFQGKESNIIILSLVRNVRCDKVTQSIGFLENCNRVTVALSRAREGLYIFGNADLLASKSELWCKVLENLRTVNGVGNILTLICPNHFLEKTEIHQAKDFERVIDGGCGRDCDYLLDCGHRCPKNCHSGGHEEIVCPRPCCWRLPCGHQCMQKCHGRTKCPPCGQKVSRLHPFCHHTILVPCITSEFDIFQCEEPCRKRLICGHQCTRKCGQKCTKYCNKLIERELPCGHLTNVPCYLSADKYSCKEICNQFEPLCSNHCQGKCSFCRRTKRLLKCRRQCEIILPCGHRCKSRCSELCEPCTRLCENACLHRRCHHRCGNLCTPCEELCGWNCEHYQCRLKCYEVCGRPRCNEKCPKVLKCGHDCIGLCGEPCPIKCRICNPDTVEICSELPLKEMENSARFVELLDCGHLAEYHMLDALIDMNEPSARAWPKTCPKCKAPIRRTMRYKSVINSMRIELEEAKRQILYK</sequence>
<dbReference type="CDD" id="cd18808">
    <property type="entry name" value="SF1_C_Upf1"/>
    <property type="match status" value="1"/>
</dbReference>
<evidence type="ECO:0000256" key="1">
    <source>
        <dbReference type="ARBA" id="ARBA00022528"/>
    </source>
</evidence>
<dbReference type="OrthoDB" id="2015322at2759"/>
<proteinExistence type="predicted"/>
<evidence type="ECO:0000256" key="2">
    <source>
        <dbReference type="ARBA" id="ARBA00022723"/>
    </source>
</evidence>
<evidence type="ECO:0000256" key="3">
    <source>
        <dbReference type="ARBA" id="ARBA00022737"/>
    </source>
</evidence>
<dbReference type="InterPro" id="IPR041679">
    <property type="entry name" value="DNA2/NAM7-like_C"/>
</dbReference>
<dbReference type="Pfam" id="PF25396">
    <property type="entry name" value="ZNFX1"/>
    <property type="match status" value="1"/>
</dbReference>
<dbReference type="CDD" id="cd17936">
    <property type="entry name" value="EEXXEc_NFX1"/>
    <property type="match status" value="1"/>
</dbReference>
<dbReference type="Pfam" id="PF13086">
    <property type="entry name" value="AAA_11"/>
    <property type="match status" value="1"/>
</dbReference>
<dbReference type="EMBL" id="CM035409">
    <property type="protein sequence ID" value="KAH7438221.1"/>
    <property type="molecule type" value="Genomic_DNA"/>
</dbReference>
<feature type="domain" description="NF-X1-type" evidence="6">
    <location>
        <begin position="956"/>
        <end position="975"/>
    </location>
</feature>
<dbReference type="Gene3D" id="3.40.50.300">
    <property type="entry name" value="P-loop containing nucleotide triphosphate hydrolases"/>
    <property type="match status" value="3"/>
</dbReference>
<dbReference type="AlphaFoldDB" id="A0A8T2V1V8"/>
<dbReference type="InterPro" id="IPR041677">
    <property type="entry name" value="DNA2/NAM7_AAA_11"/>
</dbReference>
<dbReference type="PANTHER" id="PTHR10887">
    <property type="entry name" value="DNA2/NAM7 HELICASE FAMILY"/>
    <property type="match status" value="1"/>
</dbReference>
<dbReference type="PANTHER" id="PTHR10887:SF341">
    <property type="entry name" value="NFX1-TYPE ZINC FINGER-CONTAINING PROTEIN 1"/>
    <property type="match status" value="1"/>
</dbReference>
<dbReference type="OMA" id="EWIMVEA"/>
<dbReference type="CDD" id="cd06008">
    <property type="entry name" value="NF-X1-zinc-finger"/>
    <property type="match status" value="1"/>
</dbReference>
<evidence type="ECO:0000313" key="7">
    <source>
        <dbReference type="EMBL" id="KAH7438219.1"/>
    </source>
</evidence>
<dbReference type="InterPro" id="IPR000967">
    <property type="entry name" value="Znf_NFX1"/>
</dbReference>
<dbReference type="GO" id="GO:0031380">
    <property type="term" value="C:nuclear RNA-directed RNA polymerase complex"/>
    <property type="evidence" value="ECO:0007669"/>
    <property type="project" value="TreeGrafter"/>
</dbReference>
<comment type="caution">
    <text evidence="7">The sequence shown here is derived from an EMBL/GenBank/DDBJ whole genome shotgun (WGS) entry which is preliminary data.</text>
</comment>
<feature type="domain" description="NF-X1-type" evidence="6">
    <location>
        <begin position="1171"/>
        <end position="1189"/>
    </location>
</feature>
<keyword evidence="1" id="KW-0150">Chloroplast</keyword>
<accession>A0A8T2V1V8</accession>
<dbReference type="GO" id="GO:0008270">
    <property type="term" value="F:zinc ion binding"/>
    <property type="evidence" value="ECO:0007669"/>
    <property type="project" value="UniProtKB-KW"/>
</dbReference>
<dbReference type="GO" id="GO:0004386">
    <property type="term" value="F:helicase activity"/>
    <property type="evidence" value="ECO:0007669"/>
    <property type="project" value="InterPro"/>
</dbReference>
<keyword evidence="5" id="KW-0862">Zinc</keyword>
<evidence type="ECO:0000313" key="8">
    <source>
        <dbReference type="Proteomes" id="UP000825935"/>
    </source>
</evidence>
<dbReference type="InterPro" id="IPR045055">
    <property type="entry name" value="DNA2/NAM7-like"/>
</dbReference>
<feature type="domain" description="NF-X1-type" evidence="6">
    <location>
        <begin position="1012"/>
        <end position="1030"/>
    </location>
</feature>
<dbReference type="EMBL" id="CM035409">
    <property type="protein sequence ID" value="KAH7438218.1"/>
    <property type="molecule type" value="Genomic_DNA"/>
</dbReference>
<dbReference type="GO" id="GO:0031048">
    <property type="term" value="P:regulatory ncRNA-mediated heterochromatin formation"/>
    <property type="evidence" value="ECO:0007669"/>
    <property type="project" value="TreeGrafter"/>
</dbReference>
<dbReference type="SMART" id="SM00438">
    <property type="entry name" value="ZnF_NFX"/>
    <property type="match status" value="5"/>
</dbReference>